<dbReference type="Proteomes" id="UP001168098">
    <property type="component" value="Unassembled WGS sequence"/>
</dbReference>
<evidence type="ECO:0000256" key="1">
    <source>
        <dbReference type="ARBA" id="ARBA00022723"/>
    </source>
</evidence>
<protein>
    <recommendedName>
        <fullName evidence="4">EF-hand domain-containing protein</fullName>
    </recommendedName>
</protein>
<dbReference type="CDD" id="cd00051">
    <property type="entry name" value="EFh"/>
    <property type="match status" value="1"/>
</dbReference>
<dbReference type="EMBL" id="JARBHA010000004">
    <property type="protein sequence ID" value="KAJ9702216.1"/>
    <property type="molecule type" value="Genomic_DNA"/>
</dbReference>
<feature type="domain" description="EF-hand" evidence="4">
    <location>
        <begin position="110"/>
        <end position="145"/>
    </location>
</feature>
<dbReference type="InterPro" id="IPR011992">
    <property type="entry name" value="EF-hand-dom_pair"/>
</dbReference>
<dbReference type="PROSITE" id="PS50222">
    <property type="entry name" value="EF_HAND_2"/>
    <property type="match status" value="2"/>
</dbReference>
<proteinExistence type="predicted"/>
<dbReference type="PANTHER" id="PTHR10891">
    <property type="entry name" value="EF-HAND CALCIUM-BINDING DOMAIN CONTAINING PROTEIN"/>
    <property type="match status" value="1"/>
</dbReference>
<evidence type="ECO:0000313" key="6">
    <source>
        <dbReference type="Proteomes" id="UP001168098"/>
    </source>
</evidence>
<dbReference type="InterPro" id="IPR039647">
    <property type="entry name" value="EF_hand_pair_protein_CML-like"/>
</dbReference>
<dbReference type="FunFam" id="1.10.238.10:FF:000003">
    <property type="entry name" value="Calmodulin A"/>
    <property type="match status" value="1"/>
</dbReference>
<accession>A0AA39A753</accession>
<keyword evidence="2" id="KW-0677">Repeat</keyword>
<dbReference type="GO" id="GO:0005509">
    <property type="term" value="F:calcium ion binding"/>
    <property type="evidence" value="ECO:0007669"/>
    <property type="project" value="InterPro"/>
</dbReference>
<dbReference type="SUPFAM" id="SSF47473">
    <property type="entry name" value="EF-hand"/>
    <property type="match status" value="1"/>
</dbReference>
<evidence type="ECO:0000256" key="3">
    <source>
        <dbReference type="ARBA" id="ARBA00022837"/>
    </source>
</evidence>
<evidence type="ECO:0000259" key="4">
    <source>
        <dbReference type="PROSITE" id="PS50222"/>
    </source>
</evidence>
<gene>
    <name evidence="5" type="ORF">PVL29_004114</name>
</gene>
<dbReference type="Gene3D" id="1.10.238.10">
    <property type="entry name" value="EF-hand"/>
    <property type="match status" value="1"/>
</dbReference>
<feature type="domain" description="EF-hand" evidence="4">
    <location>
        <begin position="148"/>
        <end position="178"/>
    </location>
</feature>
<evidence type="ECO:0000313" key="5">
    <source>
        <dbReference type="EMBL" id="KAJ9702216.1"/>
    </source>
</evidence>
<sequence>MGITGVWYRLIGDMVVQALGGGGSRSSSMELDHNPGGPVLDDLVGRALRAVFAMDSNGRIKKEKARLVVEKLGLMHNEEGDCSFDLPSDSKGDELQMEEVLSGMEGDEAERVELLREAFRVFDKDGDGYIEAMELKRVLECLGLDKGWGMEEIEKMVQVVDLNLDGKVDFSEFELMMG</sequence>
<dbReference type="SMART" id="SM00054">
    <property type="entry name" value="EFh"/>
    <property type="match status" value="2"/>
</dbReference>
<dbReference type="AlphaFoldDB" id="A0AA39A753"/>
<comment type="caution">
    <text evidence="5">The sequence shown here is derived from an EMBL/GenBank/DDBJ whole genome shotgun (WGS) entry which is preliminary data.</text>
</comment>
<keyword evidence="1" id="KW-0479">Metal-binding</keyword>
<dbReference type="PROSITE" id="PS00018">
    <property type="entry name" value="EF_HAND_1"/>
    <property type="match status" value="1"/>
</dbReference>
<dbReference type="InterPro" id="IPR018247">
    <property type="entry name" value="EF_Hand_1_Ca_BS"/>
</dbReference>
<organism evidence="5 6">
    <name type="scientific">Vitis rotundifolia</name>
    <name type="common">Muscadine grape</name>
    <dbReference type="NCBI Taxonomy" id="103349"/>
    <lineage>
        <taxon>Eukaryota</taxon>
        <taxon>Viridiplantae</taxon>
        <taxon>Streptophyta</taxon>
        <taxon>Embryophyta</taxon>
        <taxon>Tracheophyta</taxon>
        <taxon>Spermatophyta</taxon>
        <taxon>Magnoliopsida</taxon>
        <taxon>eudicotyledons</taxon>
        <taxon>Gunneridae</taxon>
        <taxon>Pentapetalae</taxon>
        <taxon>rosids</taxon>
        <taxon>Vitales</taxon>
        <taxon>Vitaceae</taxon>
        <taxon>Viteae</taxon>
        <taxon>Vitis</taxon>
    </lineage>
</organism>
<dbReference type="Pfam" id="PF13499">
    <property type="entry name" value="EF-hand_7"/>
    <property type="match status" value="1"/>
</dbReference>
<keyword evidence="6" id="KW-1185">Reference proteome</keyword>
<dbReference type="InterPro" id="IPR002048">
    <property type="entry name" value="EF_hand_dom"/>
</dbReference>
<name>A0AA39A753_VITRO</name>
<keyword evidence="3" id="KW-0106">Calcium</keyword>
<evidence type="ECO:0000256" key="2">
    <source>
        <dbReference type="ARBA" id="ARBA00022737"/>
    </source>
</evidence>
<reference evidence="5 6" key="1">
    <citation type="journal article" date="2023" name="BMC Biotechnol.">
        <title>Vitis rotundifolia cv Carlos genome sequencing.</title>
        <authorList>
            <person name="Huff M."/>
            <person name="Hulse-Kemp A."/>
            <person name="Scheffler B."/>
            <person name="Youngblood R."/>
            <person name="Simpson S."/>
            <person name="Babiker E."/>
            <person name="Staton M."/>
        </authorList>
    </citation>
    <scope>NUCLEOTIDE SEQUENCE [LARGE SCALE GENOMIC DNA]</scope>
    <source>
        <tissue evidence="5">Leaf</tissue>
    </source>
</reference>